<dbReference type="Proteomes" id="UP000299084">
    <property type="component" value="Unassembled WGS sequence"/>
</dbReference>
<evidence type="ECO:0000256" key="1">
    <source>
        <dbReference type="SAM" id="MobiDB-lite"/>
    </source>
</evidence>
<organism evidence="2 3">
    <name type="scientific">Camelus dromedarius</name>
    <name type="common">Dromedary</name>
    <name type="synonym">Arabian camel</name>
    <dbReference type="NCBI Taxonomy" id="9838"/>
    <lineage>
        <taxon>Eukaryota</taxon>
        <taxon>Metazoa</taxon>
        <taxon>Chordata</taxon>
        <taxon>Craniata</taxon>
        <taxon>Vertebrata</taxon>
        <taxon>Euteleostomi</taxon>
        <taxon>Mammalia</taxon>
        <taxon>Eutheria</taxon>
        <taxon>Laurasiatheria</taxon>
        <taxon>Artiodactyla</taxon>
        <taxon>Tylopoda</taxon>
        <taxon>Camelidae</taxon>
        <taxon>Camelus</taxon>
    </lineage>
</organism>
<keyword evidence="3" id="KW-1185">Reference proteome</keyword>
<sequence>MAGLVETLPVLKIGVGTELRGRGGGSFGSWVGCLTPFLFLPGPIHQPSHPLLTLKRRPWRGRDWPAVPVPGGMVPDGRLFSSCFKQVFLSLTLGAHRAWELLGPDVVGLPECRPAGEDPDLSQLAFQSHAFPLLVSPPLLTCPSVAPLTVCGEGEQGLTQDRPQERGLKDLGPFSALPQGRAEAAKVEAGPWF</sequence>
<reference evidence="2 3" key="1">
    <citation type="journal article" date="2019" name="Mol. Ecol. Resour.">
        <title>Improving Illumina assemblies with Hi-C and long reads: an example with the North African dromedary.</title>
        <authorList>
            <person name="Elbers J.P."/>
            <person name="Rogers M.F."/>
            <person name="Perelman P.L."/>
            <person name="Proskuryakova A.A."/>
            <person name="Serdyukova N.A."/>
            <person name="Johnson W.E."/>
            <person name="Horin P."/>
            <person name="Corander J."/>
            <person name="Murphy D."/>
            <person name="Burger P.A."/>
        </authorList>
    </citation>
    <scope>NUCLEOTIDE SEQUENCE [LARGE SCALE GENOMIC DNA]</scope>
    <source>
        <strain evidence="2">Drom800</strain>
        <tissue evidence="2">Blood</tissue>
    </source>
</reference>
<accession>A0A5N4E9Y3</accession>
<evidence type="ECO:0000313" key="2">
    <source>
        <dbReference type="EMBL" id="KAB1279856.1"/>
    </source>
</evidence>
<name>A0A5N4E9Y3_CAMDR</name>
<comment type="caution">
    <text evidence="2">The sequence shown here is derived from an EMBL/GenBank/DDBJ whole genome shotgun (WGS) entry which is preliminary data.</text>
</comment>
<proteinExistence type="predicted"/>
<protein>
    <submittedName>
        <fullName evidence="2">Uncharacterized protein</fullName>
    </submittedName>
</protein>
<evidence type="ECO:0000313" key="3">
    <source>
        <dbReference type="Proteomes" id="UP000299084"/>
    </source>
</evidence>
<dbReference type="AlphaFoldDB" id="A0A5N4E9Y3"/>
<gene>
    <name evidence="2" type="ORF">Cadr_000016077</name>
</gene>
<dbReference type="EMBL" id="JWIN03000004">
    <property type="protein sequence ID" value="KAB1279856.1"/>
    <property type="molecule type" value="Genomic_DNA"/>
</dbReference>
<feature type="region of interest" description="Disordered" evidence="1">
    <location>
        <begin position="156"/>
        <end position="193"/>
    </location>
</feature>